<dbReference type="InterPro" id="IPR003615">
    <property type="entry name" value="HNH_nuc"/>
</dbReference>
<dbReference type="GO" id="GO:0004519">
    <property type="term" value="F:endonuclease activity"/>
    <property type="evidence" value="ECO:0007669"/>
    <property type="project" value="UniProtKB-KW"/>
</dbReference>
<accession>A0A2H4J8G9</accession>
<name>A0A2H4J8G9_9CAUD</name>
<feature type="domain" description="HNH nuclease" evidence="1">
    <location>
        <begin position="49"/>
        <end position="97"/>
    </location>
</feature>
<dbReference type="Pfam" id="PF13392">
    <property type="entry name" value="HNH_3"/>
    <property type="match status" value="1"/>
</dbReference>
<evidence type="ECO:0000313" key="2">
    <source>
        <dbReference type="EMBL" id="ASN70283.1"/>
    </source>
</evidence>
<dbReference type="SMART" id="SM00497">
    <property type="entry name" value="IENR1"/>
    <property type="match status" value="1"/>
</dbReference>
<dbReference type="SMART" id="SM00507">
    <property type="entry name" value="HNHc"/>
    <property type="match status" value="1"/>
</dbReference>
<dbReference type="Pfam" id="PF07463">
    <property type="entry name" value="NUMOD4"/>
    <property type="match status" value="1"/>
</dbReference>
<dbReference type="InterPro" id="IPR044925">
    <property type="entry name" value="His-Me_finger_sf"/>
</dbReference>
<evidence type="ECO:0000259" key="1">
    <source>
        <dbReference type="SMART" id="SM00507"/>
    </source>
</evidence>
<proteinExistence type="predicted"/>
<dbReference type="GO" id="GO:0016788">
    <property type="term" value="F:hydrolase activity, acting on ester bonds"/>
    <property type="evidence" value="ECO:0007669"/>
    <property type="project" value="InterPro"/>
</dbReference>
<sequence length="181" mass="20970">MLEQWKDIDGYEGIYQISDHGRVKNRNGLIMAARINKGYLMVNLNKHRKCKTYAIHRLVAKHFIKNPLGKREVNHLDENKLNNNVDNLQWATSKENANWGTRNIRISEYVKRNPITILHRQGYDKRKKAVIQLDPITEEIVSRYESTIAASIAVGCNNGKISECCNGKRKSTRGYLWRFAS</sequence>
<dbReference type="Gene3D" id="1.10.10.10">
    <property type="entry name" value="Winged helix-like DNA-binding domain superfamily/Winged helix DNA-binding domain"/>
    <property type="match status" value="1"/>
</dbReference>
<protein>
    <submittedName>
        <fullName evidence="2">Putative HNH homing endonuclease</fullName>
    </submittedName>
</protein>
<keyword evidence="2" id="KW-0540">Nuclease</keyword>
<dbReference type="InterPro" id="IPR003647">
    <property type="entry name" value="Intron_nuc_1_rpt"/>
</dbReference>
<keyword evidence="2" id="KW-0378">Hydrolase</keyword>
<gene>
    <name evidence="2" type="ORF">10S9_29</name>
</gene>
<keyword evidence="2" id="KW-0255">Endonuclease</keyword>
<dbReference type="SUPFAM" id="SSF64496">
    <property type="entry name" value="DNA-binding domain of intron-encoded endonucleases"/>
    <property type="match status" value="1"/>
</dbReference>
<dbReference type="SUPFAM" id="SSF54060">
    <property type="entry name" value="His-Me finger endonucleases"/>
    <property type="match status" value="1"/>
</dbReference>
<dbReference type="InterPro" id="IPR036388">
    <property type="entry name" value="WH-like_DNA-bd_sf"/>
</dbReference>
<organism evidence="2">
    <name type="scientific">uncultured Caudovirales phage</name>
    <dbReference type="NCBI Taxonomy" id="2100421"/>
    <lineage>
        <taxon>Viruses</taxon>
        <taxon>Duplodnaviria</taxon>
        <taxon>Heunggongvirae</taxon>
        <taxon>Uroviricota</taxon>
        <taxon>Caudoviricetes</taxon>
        <taxon>Peduoviridae</taxon>
        <taxon>Maltschvirus</taxon>
        <taxon>Maltschvirus maltsch</taxon>
    </lineage>
</organism>
<dbReference type="InterPro" id="IPR010902">
    <property type="entry name" value="NUMOD4"/>
</dbReference>
<reference evidence="2" key="1">
    <citation type="submission" date="2017-06" db="EMBL/GenBank/DDBJ databases">
        <title>Novel phages from South African skin metaviromes.</title>
        <authorList>
            <person name="van Zyl L.J."/>
            <person name="Abrahams Y."/>
            <person name="Stander E.A."/>
            <person name="Kirby B.M."/>
            <person name="Clavaud C."/>
            <person name="Farcet C."/>
            <person name="Breton L."/>
            <person name="Trindade M.I."/>
        </authorList>
    </citation>
    <scope>NUCLEOTIDE SEQUENCE</scope>
</reference>
<dbReference type="Gene3D" id="3.90.75.20">
    <property type="match status" value="1"/>
</dbReference>
<dbReference type="EMBL" id="MF417904">
    <property type="protein sequence ID" value="ASN70283.1"/>
    <property type="molecule type" value="Genomic_DNA"/>
</dbReference>